<evidence type="ECO:0000256" key="16">
    <source>
        <dbReference type="ARBA" id="ARBA00023316"/>
    </source>
</evidence>
<evidence type="ECO:0000256" key="12">
    <source>
        <dbReference type="ARBA" id="ARBA00022960"/>
    </source>
</evidence>
<dbReference type="GO" id="GO:0071555">
    <property type="term" value="P:cell wall organization"/>
    <property type="evidence" value="ECO:0007669"/>
    <property type="project" value="UniProtKB-KW"/>
</dbReference>
<dbReference type="UniPathway" id="UPA00219"/>
<evidence type="ECO:0000256" key="6">
    <source>
        <dbReference type="ARBA" id="ARBA00015188"/>
    </source>
</evidence>
<comment type="cofactor">
    <cofactor evidence="1 19">
        <name>FAD</name>
        <dbReference type="ChEBI" id="CHEBI:57692"/>
    </cofactor>
</comment>
<dbReference type="Gene3D" id="3.90.78.10">
    <property type="entry name" value="UDP-N-acetylenolpyruvoylglucosamine reductase, C-terminal domain"/>
    <property type="match status" value="1"/>
</dbReference>
<evidence type="ECO:0000256" key="14">
    <source>
        <dbReference type="ARBA" id="ARBA00023002"/>
    </source>
</evidence>
<comment type="pathway">
    <text evidence="4 19">Cell wall biogenesis; peptidoglycan biosynthesis.</text>
</comment>
<evidence type="ECO:0000313" key="22">
    <source>
        <dbReference type="EMBL" id="QPJ66568.1"/>
    </source>
</evidence>
<name>A0A7T0C4W7_9BACT</name>
<dbReference type="KEGG" id="nva:G3M78_14620"/>
<evidence type="ECO:0000256" key="13">
    <source>
        <dbReference type="ARBA" id="ARBA00022984"/>
    </source>
</evidence>
<dbReference type="SUPFAM" id="SSF56176">
    <property type="entry name" value="FAD-binding/transporter-associated domain-like"/>
    <property type="match status" value="1"/>
</dbReference>
<evidence type="ECO:0000256" key="17">
    <source>
        <dbReference type="ARBA" id="ARBA00031026"/>
    </source>
</evidence>
<evidence type="ECO:0000256" key="9">
    <source>
        <dbReference type="ARBA" id="ARBA00022630"/>
    </source>
</evidence>
<evidence type="ECO:0000256" key="20">
    <source>
        <dbReference type="SAM" id="MobiDB-lite"/>
    </source>
</evidence>
<accession>A0A7T0C4W7</accession>
<dbReference type="GO" id="GO:0051301">
    <property type="term" value="P:cell division"/>
    <property type="evidence" value="ECO:0007669"/>
    <property type="project" value="UniProtKB-KW"/>
</dbReference>
<keyword evidence="9 19" id="KW-0285">Flavoprotein</keyword>
<keyword evidence="8 19" id="KW-0132">Cell division</keyword>
<feature type="active site" evidence="19">
    <location>
        <position position="225"/>
    </location>
</feature>
<comment type="similarity">
    <text evidence="19">Belongs to the MurB family.</text>
</comment>
<feature type="compositionally biased region" description="Polar residues" evidence="20">
    <location>
        <begin position="266"/>
        <end position="277"/>
    </location>
</feature>
<dbReference type="Gene3D" id="3.30.465.10">
    <property type="match status" value="1"/>
</dbReference>
<keyword evidence="14 19" id="KW-0560">Oxidoreductase</keyword>
<comment type="subcellular location">
    <subcellularLocation>
        <location evidence="3 19">Cytoplasm</location>
    </subcellularLocation>
</comment>
<dbReference type="GO" id="GO:0009252">
    <property type="term" value="P:peptidoglycan biosynthetic process"/>
    <property type="evidence" value="ECO:0007669"/>
    <property type="project" value="UniProtKB-UniRule"/>
</dbReference>
<dbReference type="NCBIfam" id="TIGR00179">
    <property type="entry name" value="murB"/>
    <property type="match status" value="1"/>
</dbReference>
<dbReference type="NCBIfam" id="NF010480">
    <property type="entry name" value="PRK13905.1"/>
    <property type="match status" value="1"/>
</dbReference>
<dbReference type="AlphaFoldDB" id="A0A7T0C4W7"/>
<dbReference type="PANTHER" id="PTHR21071">
    <property type="entry name" value="UDP-N-ACETYLENOLPYRUVOYLGLUCOSAMINE REDUCTASE"/>
    <property type="match status" value="1"/>
</dbReference>
<dbReference type="HAMAP" id="MF_00037">
    <property type="entry name" value="MurB"/>
    <property type="match status" value="1"/>
</dbReference>
<evidence type="ECO:0000256" key="19">
    <source>
        <dbReference type="HAMAP-Rule" id="MF_00037"/>
    </source>
</evidence>
<dbReference type="SUPFAM" id="SSF56194">
    <property type="entry name" value="Uridine diphospho-N-Acetylenolpyruvylglucosamine reductase, MurB, C-terminal domain"/>
    <property type="match status" value="1"/>
</dbReference>
<evidence type="ECO:0000256" key="5">
    <source>
        <dbReference type="ARBA" id="ARBA00012518"/>
    </source>
</evidence>
<feature type="domain" description="FAD-binding PCMH-type" evidence="21">
    <location>
        <begin position="72"/>
        <end position="246"/>
    </location>
</feature>
<comment type="catalytic activity">
    <reaction evidence="18 19">
        <text>UDP-N-acetyl-alpha-D-muramate + NADP(+) = UDP-N-acetyl-3-O-(1-carboxyvinyl)-alpha-D-glucosamine + NADPH + H(+)</text>
        <dbReference type="Rhea" id="RHEA:12248"/>
        <dbReference type="ChEBI" id="CHEBI:15378"/>
        <dbReference type="ChEBI" id="CHEBI:57783"/>
        <dbReference type="ChEBI" id="CHEBI:58349"/>
        <dbReference type="ChEBI" id="CHEBI:68483"/>
        <dbReference type="ChEBI" id="CHEBI:70757"/>
        <dbReference type="EC" id="1.3.1.98"/>
    </reaction>
</comment>
<dbReference type="GO" id="GO:0071949">
    <property type="term" value="F:FAD binding"/>
    <property type="evidence" value="ECO:0007669"/>
    <property type="project" value="InterPro"/>
</dbReference>
<dbReference type="InterPro" id="IPR016169">
    <property type="entry name" value="FAD-bd_PCMH_sub2"/>
</dbReference>
<dbReference type="Proteomes" id="UP000594464">
    <property type="component" value="Chromosome"/>
</dbReference>
<dbReference type="InterPro" id="IPR006094">
    <property type="entry name" value="Oxid_FAD_bind_N"/>
</dbReference>
<dbReference type="PROSITE" id="PS51387">
    <property type="entry name" value="FAD_PCMH"/>
    <property type="match status" value="1"/>
</dbReference>
<dbReference type="InterPro" id="IPR011601">
    <property type="entry name" value="MurB_C"/>
</dbReference>
<dbReference type="GO" id="GO:0005829">
    <property type="term" value="C:cytosol"/>
    <property type="evidence" value="ECO:0007669"/>
    <property type="project" value="TreeGrafter"/>
</dbReference>
<evidence type="ECO:0000313" key="23">
    <source>
        <dbReference type="Proteomes" id="UP000594464"/>
    </source>
</evidence>
<dbReference type="EMBL" id="CP048620">
    <property type="protein sequence ID" value="QPJ66568.1"/>
    <property type="molecule type" value="Genomic_DNA"/>
</dbReference>
<reference evidence="23" key="1">
    <citation type="submission" date="2020-02" db="EMBL/GenBank/DDBJ databases">
        <title>Genomic and physiological characterization of two novel Nitrospinaceae genera.</title>
        <authorList>
            <person name="Mueller A.J."/>
            <person name="Jung M.-Y."/>
            <person name="Strachan C.R."/>
            <person name="Herbold C.W."/>
            <person name="Kirkegaard R.H."/>
            <person name="Daims H."/>
        </authorList>
    </citation>
    <scope>NUCLEOTIDE SEQUENCE [LARGE SCALE GENOMIC DNA]</scope>
</reference>
<feature type="active site" evidence="19">
    <location>
        <position position="345"/>
    </location>
</feature>
<keyword evidence="12 19" id="KW-0133">Cell shape</keyword>
<keyword evidence="15 19" id="KW-0131">Cell cycle</keyword>
<dbReference type="PANTHER" id="PTHR21071:SF4">
    <property type="entry name" value="UDP-N-ACETYLENOLPYRUVOYLGLUCOSAMINE REDUCTASE"/>
    <property type="match status" value="1"/>
</dbReference>
<dbReference type="InterPro" id="IPR016167">
    <property type="entry name" value="FAD-bd_PCMH_sub1"/>
</dbReference>
<dbReference type="InterPro" id="IPR003170">
    <property type="entry name" value="MurB"/>
</dbReference>
<evidence type="ECO:0000256" key="2">
    <source>
        <dbReference type="ARBA" id="ARBA00003921"/>
    </source>
</evidence>
<dbReference type="Pfam" id="PF01565">
    <property type="entry name" value="FAD_binding_4"/>
    <property type="match status" value="1"/>
</dbReference>
<dbReference type="InterPro" id="IPR016166">
    <property type="entry name" value="FAD-bd_PCMH"/>
</dbReference>
<dbReference type="GO" id="GO:0008762">
    <property type="term" value="F:UDP-N-acetylmuramate dehydrogenase activity"/>
    <property type="evidence" value="ECO:0007669"/>
    <property type="project" value="UniProtKB-UniRule"/>
</dbReference>
<protein>
    <recommendedName>
        <fullName evidence="6 19">UDP-N-acetylenolpyruvoylglucosamine reductase</fullName>
        <ecNumber evidence="5 19">1.3.1.98</ecNumber>
    </recommendedName>
    <alternativeName>
        <fullName evidence="17 19">UDP-N-acetylmuramate dehydrogenase</fullName>
    </alternativeName>
</protein>
<dbReference type="InterPro" id="IPR036635">
    <property type="entry name" value="MurB_C_sf"/>
</dbReference>
<evidence type="ECO:0000256" key="1">
    <source>
        <dbReference type="ARBA" id="ARBA00001974"/>
    </source>
</evidence>
<sequence length="351" mass="38152">MLIEPWKRKLINLSRNGAVSKVTRPHSLGSEITVLGRKLYQSQTMNPSYLWLQKIQGEVRTDELMSEHTTIRIGGPADVFILPKDVADLQKIMKHRGTAPCFILGEGSNLLVRDSGIRGIVVSLKKGFRNVGRPLFFKTADGKEKAVIKVQAGVKMSYLAKYAARYSLTGIEHLAGIPGSLGGAWTMNAGAEGVEIGQVTRSVSRVNEKGELEKLTKDQIEFQYRKTLFPDGGGILFEGELELEKGDANEIQNKMESHLTRRSAKQPLTTPNSGSIFKNPSGDAAGRLIEAAGLKGFSIGGAAISLKHANFIVNKGGAKASEVLRLIELVKEKVKTESGVELETELVISGE</sequence>
<dbReference type="EC" id="1.3.1.98" evidence="5 19"/>
<evidence type="ECO:0000256" key="3">
    <source>
        <dbReference type="ARBA" id="ARBA00004496"/>
    </source>
</evidence>
<evidence type="ECO:0000256" key="15">
    <source>
        <dbReference type="ARBA" id="ARBA00023306"/>
    </source>
</evidence>
<evidence type="ECO:0000256" key="7">
    <source>
        <dbReference type="ARBA" id="ARBA00022490"/>
    </source>
</evidence>
<evidence type="ECO:0000256" key="8">
    <source>
        <dbReference type="ARBA" id="ARBA00022618"/>
    </source>
</evidence>
<keyword evidence="13 19" id="KW-0573">Peptidoglycan synthesis</keyword>
<keyword evidence="16 19" id="KW-0961">Cell wall biogenesis/degradation</keyword>
<evidence type="ECO:0000259" key="21">
    <source>
        <dbReference type="PROSITE" id="PS51387"/>
    </source>
</evidence>
<dbReference type="Pfam" id="PF02873">
    <property type="entry name" value="MurB_C"/>
    <property type="match status" value="1"/>
</dbReference>
<evidence type="ECO:0000256" key="11">
    <source>
        <dbReference type="ARBA" id="ARBA00022857"/>
    </source>
</evidence>
<dbReference type="GO" id="GO:0008360">
    <property type="term" value="P:regulation of cell shape"/>
    <property type="evidence" value="ECO:0007669"/>
    <property type="project" value="UniProtKB-KW"/>
</dbReference>
<evidence type="ECO:0000256" key="10">
    <source>
        <dbReference type="ARBA" id="ARBA00022827"/>
    </source>
</evidence>
<keyword evidence="11 19" id="KW-0521">NADP</keyword>
<feature type="region of interest" description="Disordered" evidence="20">
    <location>
        <begin position="258"/>
        <end position="277"/>
    </location>
</feature>
<evidence type="ECO:0000256" key="18">
    <source>
        <dbReference type="ARBA" id="ARBA00048914"/>
    </source>
</evidence>
<keyword evidence="7 19" id="KW-0963">Cytoplasm</keyword>
<dbReference type="Gene3D" id="3.30.43.10">
    <property type="entry name" value="Uridine Diphospho-n-acetylenolpyruvylglucosamine Reductase, domain 2"/>
    <property type="match status" value="1"/>
</dbReference>
<comment type="function">
    <text evidence="2 19">Cell wall formation.</text>
</comment>
<keyword evidence="10 19" id="KW-0274">FAD</keyword>
<dbReference type="InterPro" id="IPR036318">
    <property type="entry name" value="FAD-bd_PCMH-like_sf"/>
</dbReference>
<organism evidence="22 23">
    <name type="scientific">Candidatus Nitrohelix vancouverensis</name>
    <dbReference type="NCBI Taxonomy" id="2705534"/>
    <lineage>
        <taxon>Bacteria</taxon>
        <taxon>Pseudomonadati</taxon>
        <taxon>Nitrospinota/Tectimicrobiota group</taxon>
        <taxon>Nitrospinota</taxon>
        <taxon>Nitrospinia</taxon>
        <taxon>Nitrospinales</taxon>
        <taxon>Nitrospinaceae</taxon>
        <taxon>Candidatus Nitrohelix</taxon>
    </lineage>
</organism>
<evidence type="ECO:0000256" key="4">
    <source>
        <dbReference type="ARBA" id="ARBA00004752"/>
    </source>
</evidence>
<gene>
    <name evidence="19 22" type="primary">murB</name>
    <name evidence="22" type="ORF">G3M78_14620</name>
</gene>
<proteinExistence type="inferred from homology"/>
<feature type="active site" description="Proton donor" evidence="19">
    <location>
        <position position="275"/>
    </location>
</feature>